<dbReference type="InterPro" id="IPR023213">
    <property type="entry name" value="CAT-like_dom_sf"/>
</dbReference>
<gene>
    <name evidence="3" type="ORF">B7C42_06120</name>
</gene>
<dbReference type="EMBL" id="NGAF01000017">
    <property type="protein sequence ID" value="OXR41778.1"/>
    <property type="molecule type" value="Genomic_DNA"/>
</dbReference>
<dbReference type="Pfam" id="PF02458">
    <property type="entry name" value="Transferase"/>
    <property type="match status" value="1"/>
</dbReference>
<accession>A0A231GYW0</accession>
<keyword evidence="4" id="KW-1185">Reference proteome</keyword>
<evidence type="ECO:0000256" key="2">
    <source>
        <dbReference type="ARBA" id="ARBA00023315"/>
    </source>
</evidence>
<proteinExistence type="predicted"/>
<dbReference type="AlphaFoldDB" id="A0A231GYW0"/>
<comment type="caution">
    <text evidence="3">The sequence shown here is derived from an EMBL/GenBank/DDBJ whole genome shotgun (WGS) entry which is preliminary data.</text>
</comment>
<evidence type="ECO:0008006" key="5">
    <source>
        <dbReference type="Google" id="ProtNLM"/>
    </source>
</evidence>
<dbReference type="GO" id="GO:0016746">
    <property type="term" value="F:acyltransferase activity"/>
    <property type="evidence" value="ECO:0007669"/>
    <property type="project" value="UniProtKB-KW"/>
</dbReference>
<protein>
    <recommendedName>
        <fullName evidence="5">Transferase family protein</fullName>
    </recommendedName>
</protein>
<dbReference type="Gene3D" id="3.30.559.10">
    <property type="entry name" value="Chloramphenicol acetyltransferase-like domain"/>
    <property type="match status" value="2"/>
</dbReference>
<dbReference type="RefSeq" id="WP_094027356.1">
    <property type="nucleotide sequence ID" value="NZ_NGAF01000017.1"/>
</dbReference>
<evidence type="ECO:0000313" key="4">
    <source>
        <dbReference type="Proteomes" id="UP000215506"/>
    </source>
</evidence>
<keyword evidence="1" id="KW-0808">Transferase</keyword>
<keyword evidence="2" id="KW-0012">Acyltransferase</keyword>
<dbReference type="PANTHER" id="PTHR31147:SF1">
    <property type="entry name" value="ACYL TRANSFERASE 4"/>
    <property type="match status" value="1"/>
</dbReference>
<evidence type="ECO:0000313" key="3">
    <source>
        <dbReference type="EMBL" id="OXR41778.1"/>
    </source>
</evidence>
<name>A0A231GYW0_9NOCA</name>
<reference evidence="3 4" key="1">
    <citation type="submission" date="2017-07" db="EMBL/GenBank/DDBJ databases">
        <title>First draft Genome Sequence of Nocardia cerradoensis isolated from human infection.</title>
        <authorList>
            <person name="Carrasco G."/>
        </authorList>
    </citation>
    <scope>NUCLEOTIDE SEQUENCE [LARGE SCALE GENOMIC DNA]</scope>
    <source>
        <strain evidence="3 4">CNM20130759</strain>
    </source>
</reference>
<dbReference type="InterPro" id="IPR050898">
    <property type="entry name" value="Plant_acyltransferase"/>
</dbReference>
<dbReference type="PANTHER" id="PTHR31147">
    <property type="entry name" value="ACYL TRANSFERASE 4"/>
    <property type="match status" value="1"/>
</dbReference>
<sequence>MAPVPLSTVDHMWTANMAGPLQFVVEFGEVLDADRIVEAYVETAREFVGADAALVQLDERTLALDVDDPRPAIRATVAESTVPLSECLDPVEIGVGHVLARGRVVTRGDRTAVGLSMSHGLADGYGMFFFLAAWAARARGARFLSPRCDREVLTRPQARERDSVDPDALRRAGFVTVEPDLELPELDVHTGRLDLTECEAQAEVSGLSTADLVAAGLFRDYAVTKDTDHVTLACPVDIRRFVRELGPTYFGNAFVQVLVDVETERVRNASVPEIAGWVRDAVASAPERIDDTIAELEAFLQVHGIAGLDRVWGYPPQSGFLVSNLSRIPASWLDFGAGPPVGLVTPGRRPRQDGAYLLPDPERAHSLQWASTLEHEPAARS</sequence>
<dbReference type="Proteomes" id="UP000215506">
    <property type="component" value="Unassembled WGS sequence"/>
</dbReference>
<evidence type="ECO:0000256" key="1">
    <source>
        <dbReference type="ARBA" id="ARBA00022679"/>
    </source>
</evidence>
<organism evidence="3 4">
    <name type="scientific">Nocardia cerradoensis</name>
    <dbReference type="NCBI Taxonomy" id="85688"/>
    <lineage>
        <taxon>Bacteria</taxon>
        <taxon>Bacillati</taxon>
        <taxon>Actinomycetota</taxon>
        <taxon>Actinomycetes</taxon>
        <taxon>Mycobacteriales</taxon>
        <taxon>Nocardiaceae</taxon>
        <taxon>Nocardia</taxon>
    </lineage>
</organism>